<keyword evidence="1" id="KW-0472">Membrane</keyword>
<accession>A0A175VJS2</accession>
<dbReference type="EMBL" id="JMGO02000003">
    <property type="protein sequence ID" value="KXU80770.1"/>
    <property type="molecule type" value="Genomic_DNA"/>
</dbReference>
<protein>
    <submittedName>
        <fullName evidence="2">Uncharacterized protein</fullName>
    </submittedName>
</protein>
<dbReference type="Proteomes" id="UP000078435">
    <property type="component" value="Unassembled WGS sequence"/>
</dbReference>
<keyword evidence="1" id="KW-0812">Transmembrane</keyword>
<evidence type="ECO:0000313" key="3">
    <source>
        <dbReference type="Proteomes" id="UP000078435"/>
    </source>
</evidence>
<feature type="transmembrane region" description="Helical" evidence="1">
    <location>
        <begin position="6"/>
        <end position="30"/>
    </location>
</feature>
<reference evidence="2 3" key="1">
    <citation type="submission" date="2016-02" db="EMBL/GenBank/DDBJ databases">
        <title>Draft genome sequence of Aeromonas trota strain 1999lcr isolated from cerebrospinal fluid (CSF).</title>
        <authorList>
            <person name="Dallagassa C.B."/>
            <person name="Prediger K.C."/>
            <person name="Weiss V.A."/>
            <person name="Assis F.E."/>
            <person name="Baura V."/>
            <person name="Cruz L.M."/>
            <person name="Souza E.M."/>
            <person name="Pedrosa F.O."/>
            <person name="Fadel-Picheth C.M."/>
        </authorList>
    </citation>
    <scope>NUCLEOTIDE SEQUENCE [LARGE SCALE GENOMIC DNA]</scope>
    <source>
        <strain evidence="2 3">1999lcr</strain>
    </source>
</reference>
<evidence type="ECO:0000313" key="2">
    <source>
        <dbReference type="EMBL" id="KXU80770.1"/>
    </source>
</evidence>
<comment type="caution">
    <text evidence="2">The sequence shown here is derived from an EMBL/GenBank/DDBJ whole genome shotgun (WGS) entry which is preliminary data.</text>
</comment>
<proteinExistence type="predicted"/>
<organism evidence="2 3">
    <name type="scientific">Aeromonas enteropelogenes</name>
    <name type="common">Aeromonas trota</name>
    <dbReference type="NCBI Taxonomy" id="29489"/>
    <lineage>
        <taxon>Bacteria</taxon>
        <taxon>Pseudomonadati</taxon>
        <taxon>Pseudomonadota</taxon>
        <taxon>Gammaproteobacteria</taxon>
        <taxon>Aeromonadales</taxon>
        <taxon>Aeromonadaceae</taxon>
        <taxon>Aeromonas</taxon>
    </lineage>
</organism>
<keyword evidence="1" id="KW-1133">Transmembrane helix</keyword>
<evidence type="ECO:0000256" key="1">
    <source>
        <dbReference type="SAM" id="Phobius"/>
    </source>
</evidence>
<name>A0A175VJS2_AEREN</name>
<sequence>MKNSGWAGPGLFLLGVSLLVMQVLPTRFWLGNEGWLSRVPRHESALTLGWREWQDQQVATRLASRLLVVVERGTDKRNAHLPAERQE</sequence>
<gene>
    <name evidence="2" type="ORF">LCR_11840</name>
</gene>
<dbReference type="AlphaFoldDB" id="A0A175VJS2"/>